<comment type="caution">
    <text evidence="1">The sequence shown here is derived from an EMBL/GenBank/DDBJ whole genome shotgun (WGS) entry which is preliminary data.</text>
</comment>
<accession>X1RH68</accession>
<protein>
    <submittedName>
        <fullName evidence="1">Uncharacterized protein</fullName>
    </submittedName>
</protein>
<feature type="non-terminal residue" evidence="1">
    <location>
        <position position="89"/>
    </location>
</feature>
<name>X1RH68_9ZZZZ</name>
<dbReference type="AlphaFoldDB" id="X1RH68"/>
<organism evidence="1">
    <name type="scientific">marine sediment metagenome</name>
    <dbReference type="NCBI Taxonomy" id="412755"/>
    <lineage>
        <taxon>unclassified sequences</taxon>
        <taxon>metagenomes</taxon>
        <taxon>ecological metagenomes</taxon>
    </lineage>
</organism>
<gene>
    <name evidence="1" type="ORF">S12H4_16668</name>
</gene>
<reference evidence="1" key="1">
    <citation type="journal article" date="2014" name="Front. Microbiol.">
        <title>High frequency of phylogenetically diverse reductive dehalogenase-homologous genes in deep subseafloor sedimentary metagenomes.</title>
        <authorList>
            <person name="Kawai M."/>
            <person name="Futagami T."/>
            <person name="Toyoda A."/>
            <person name="Takaki Y."/>
            <person name="Nishi S."/>
            <person name="Hori S."/>
            <person name="Arai W."/>
            <person name="Tsubouchi T."/>
            <person name="Morono Y."/>
            <person name="Uchiyama I."/>
            <person name="Ito T."/>
            <person name="Fujiyama A."/>
            <person name="Inagaki F."/>
            <person name="Takami H."/>
        </authorList>
    </citation>
    <scope>NUCLEOTIDE SEQUENCE</scope>
    <source>
        <strain evidence="1">Expedition CK06-06</strain>
    </source>
</reference>
<evidence type="ECO:0000313" key="1">
    <source>
        <dbReference type="EMBL" id="GAI80082.1"/>
    </source>
</evidence>
<sequence length="89" mass="10278">MAYVDAAARQGIDRWHSLVYLQDKARVGERFDVALETWRGRESGARRFAQADLVWIDDETEAFYFDASVALEVAQSLPEQDYVRTHLID</sequence>
<dbReference type="EMBL" id="BARW01008080">
    <property type="protein sequence ID" value="GAI80082.1"/>
    <property type="molecule type" value="Genomic_DNA"/>
</dbReference>
<proteinExistence type="predicted"/>